<dbReference type="InterPro" id="IPR053173">
    <property type="entry name" value="SAM-binding_MTase"/>
</dbReference>
<gene>
    <name evidence="3" type="ORF">SAMN03080598_03598</name>
</gene>
<feature type="domain" description="Methyltransferase" evidence="2">
    <location>
        <begin position="86"/>
        <end position="217"/>
    </location>
</feature>
<keyword evidence="4" id="KW-1185">Reference proteome</keyword>
<name>A0A1H5ZMS1_9BACT</name>
<keyword evidence="3" id="KW-0489">Methyltransferase</keyword>
<feature type="signal peptide" evidence="1">
    <location>
        <begin position="1"/>
        <end position="22"/>
    </location>
</feature>
<dbReference type="PROSITE" id="PS51257">
    <property type="entry name" value="PROKAR_LIPOPROTEIN"/>
    <property type="match status" value="1"/>
</dbReference>
<dbReference type="Pfam" id="PF13847">
    <property type="entry name" value="Methyltransf_31"/>
    <property type="match status" value="1"/>
</dbReference>
<dbReference type="SUPFAM" id="SSF53335">
    <property type="entry name" value="S-adenosyl-L-methionine-dependent methyltransferases"/>
    <property type="match status" value="1"/>
</dbReference>
<dbReference type="OrthoDB" id="9784101at2"/>
<dbReference type="Gene3D" id="3.40.50.150">
    <property type="entry name" value="Vaccinia Virus protein VP39"/>
    <property type="match status" value="1"/>
</dbReference>
<organism evidence="3 4">
    <name type="scientific">Algoriphagus boritolerans DSM 17298 = JCM 18970</name>
    <dbReference type="NCBI Taxonomy" id="1120964"/>
    <lineage>
        <taxon>Bacteria</taxon>
        <taxon>Pseudomonadati</taxon>
        <taxon>Bacteroidota</taxon>
        <taxon>Cytophagia</taxon>
        <taxon>Cytophagales</taxon>
        <taxon>Cyclobacteriaceae</taxon>
        <taxon>Algoriphagus</taxon>
    </lineage>
</organism>
<evidence type="ECO:0000259" key="2">
    <source>
        <dbReference type="Pfam" id="PF13847"/>
    </source>
</evidence>
<evidence type="ECO:0000313" key="4">
    <source>
        <dbReference type="Proteomes" id="UP000236736"/>
    </source>
</evidence>
<dbReference type="RefSeq" id="WP_103926187.1">
    <property type="nucleotide sequence ID" value="NZ_BBFN01000037.1"/>
</dbReference>
<reference evidence="4" key="1">
    <citation type="submission" date="2016-10" db="EMBL/GenBank/DDBJ databases">
        <authorList>
            <person name="Varghese N."/>
            <person name="Submissions S."/>
        </authorList>
    </citation>
    <scope>NUCLEOTIDE SEQUENCE [LARGE SCALE GENOMIC DNA]</scope>
    <source>
        <strain evidence="4">DSM 17298</strain>
    </source>
</reference>
<dbReference type="InterPro" id="IPR029063">
    <property type="entry name" value="SAM-dependent_MTases_sf"/>
</dbReference>
<dbReference type="InterPro" id="IPR025714">
    <property type="entry name" value="Methyltranfer_dom"/>
</dbReference>
<evidence type="ECO:0000256" key="1">
    <source>
        <dbReference type="SAM" id="SignalP"/>
    </source>
</evidence>
<accession>A0A1H5ZMS1</accession>
<dbReference type="EMBL" id="FNVR01000029">
    <property type="protein sequence ID" value="SEG37440.1"/>
    <property type="molecule type" value="Genomic_DNA"/>
</dbReference>
<dbReference type="GO" id="GO:0032259">
    <property type="term" value="P:methylation"/>
    <property type="evidence" value="ECO:0007669"/>
    <property type="project" value="UniProtKB-KW"/>
</dbReference>
<keyword evidence="1" id="KW-0732">Signal</keyword>
<feature type="chain" id="PRO_5009291703" evidence="1">
    <location>
        <begin position="23"/>
        <end position="242"/>
    </location>
</feature>
<sequence>MRTLAIAVVIGLSLGVTTSCQAQQKSKIGDSPYTYKTASMDGIGKVYMGREISFVMGFQGKDWLERRSREQEESVSLAIENLPVDAGSVVADLGAGSGYYTFRIAPKVPEGKVYAVEIQDEAIQYLQRRSKELGFDHVVAVKGSETSPNLPENSIDLIIMVDVYHELEYPVEMLAAIRKSLKADGKLLLIEYRGEDPEVAIKPLHKMTVKQVEKELSANGFKLVQNGQFMKIQHFLVFGKAE</sequence>
<dbReference type="Proteomes" id="UP000236736">
    <property type="component" value="Unassembled WGS sequence"/>
</dbReference>
<dbReference type="STRING" id="1120964.GCA_001313265_05798"/>
<dbReference type="GO" id="GO:0008168">
    <property type="term" value="F:methyltransferase activity"/>
    <property type="evidence" value="ECO:0007669"/>
    <property type="project" value="UniProtKB-KW"/>
</dbReference>
<dbReference type="CDD" id="cd02440">
    <property type="entry name" value="AdoMet_MTases"/>
    <property type="match status" value="1"/>
</dbReference>
<dbReference type="AlphaFoldDB" id="A0A1H5ZMS1"/>
<keyword evidence="3" id="KW-0808">Transferase</keyword>
<dbReference type="PANTHER" id="PTHR45128">
    <property type="entry name" value="METHYLTRANSFERASE TYPE 11"/>
    <property type="match status" value="1"/>
</dbReference>
<proteinExistence type="predicted"/>
<protein>
    <submittedName>
        <fullName evidence="3">Methyltransferase domain-containing protein</fullName>
    </submittedName>
</protein>
<evidence type="ECO:0000313" key="3">
    <source>
        <dbReference type="EMBL" id="SEG37440.1"/>
    </source>
</evidence>